<feature type="transmembrane region" description="Helical" evidence="2">
    <location>
        <begin position="231"/>
        <end position="251"/>
    </location>
</feature>
<keyword evidence="2" id="KW-0472">Membrane</keyword>
<proteinExistence type="predicted"/>
<feature type="chain" id="PRO_5036899312" evidence="3">
    <location>
        <begin position="38"/>
        <end position="263"/>
    </location>
</feature>
<dbReference type="EMBL" id="JAGSOH010000027">
    <property type="protein sequence ID" value="MBR7827074.1"/>
    <property type="molecule type" value="Genomic_DNA"/>
</dbReference>
<accession>A0A941EG64</accession>
<reference evidence="4" key="1">
    <citation type="submission" date="2021-04" db="EMBL/GenBank/DDBJ databases">
        <title>Genome based classification of Actinospica acidithermotolerans sp. nov., an actinobacterium isolated from an Indonesian hot spring.</title>
        <authorList>
            <person name="Kusuma A.B."/>
            <person name="Putra K.E."/>
            <person name="Nafisah S."/>
            <person name="Loh J."/>
            <person name="Nouioui I."/>
            <person name="Goodfellow M."/>
        </authorList>
    </citation>
    <scope>NUCLEOTIDE SEQUENCE</scope>
    <source>
        <strain evidence="4">MGRD01-02</strain>
    </source>
</reference>
<comment type="caution">
    <text evidence="4">The sequence shown here is derived from an EMBL/GenBank/DDBJ whole genome shotgun (WGS) entry which is preliminary data.</text>
</comment>
<gene>
    <name evidence="4" type="ORF">KDK95_12220</name>
</gene>
<evidence type="ECO:0000313" key="4">
    <source>
        <dbReference type="EMBL" id="MBR7827074.1"/>
    </source>
</evidence>
<keyword evidence="2" id="KW-1133">Transmembrane helix</keyword>
<organism evidence="4 5">
    <name type="scientific">Actinospica acidithermotolerans</name>
    <dbReference type="NCBI Taxonomy" id="2828514"/>
    <lineage>
        <taxon>Bacteria</taxon>
        <taxon>Bacillati</taxon>
        <taxon>Actinomycetota</taxon>
        <taxon>Actinomycetes</taxon>
        <taxon>Catenulisporales</taxon>
        <taxon>Actinospicaceae</taxon>
        <taxon>Actinospica</taxon>
    </lineage>
</organism>
<dbReference type="RefSeq" id="WP_212518218.1">
    <property type="nucleotide sequence ID" value="NZ_JAGSOH010000027.1"/>
</dbReference>
<keyword evidence="3" id="KW-0732">Signal</keyword>
<feature type="compositionally biased region" description="Low complexity" evidence="1">
    <location>
        <begin position="173"/>
        <end position="208"/>
    </location>
</feature>
<dbReference type="Proteomes" id="UP000676325">
    <property type="component" value="Unassembled WGS sequence"/>
</dbReference>
<evidence type="ECO:0000256" key="2">
    <source>
        <dbReference type="SAM" id="Phobius"/>
    </source>
</evidence>
<dbReference type="AlphaFoldDB" id="A0A941EG64"/>
<name>A0A941EG64_9ACTN</name>
<sequence>MRHPDAHSGKTPHRGLLVPVLAIAAAALLTSAGPAFAGSGYGQLIVSPGTVAGGQTVSILGVCPNNGSTLSGVTSSAFVGGSASISIGSENFTGTATISASVSPGTYVVTAQCGSGSPSVDITVSSSGGGGASTPTTAAATTQPVQSSPTVTHSSAPATTSAAASAGGGSRIMGGAPAATGMTPASSSSSATASGMAAAGTPTGTTQAPAVTSTGVIRVGLAGSSSQLSSMLAPITVAAVFVLACAIGFLLHRRRRSSTGSHN</sequence>
<keyword evidence="2" id="KW-0812">Transmembrane</keyword>
<evidence type="ECO:0000256" key="3">
    <source>
        <dbReference type="SAM" id="SignalP"/>
    </source>
</evidence>
<evidence type="ECO:0000256" key="1">
    <source>
        <dbReference type="SAM" id="MobiDB-lite"/>
    </source>
</evidence>
<evidence type="ECO:0000313" key="5">
    <source>
        <dbReference type="Proteomes" id="UP000676325"/>
    </source>
</evidence>
<feature type="signal peptide" evidence="3">
    <location>
        <begin position="1"/>
        <end position="37"/>
    </location>
</feature>
<feature type="region of interest" description="Disordered" evidence="1">
    <location>
        <begin position="122"/>
        <end position="208"/>
    </location>
</feature>
<keyword evidence="5" id="KW-1185">Reference proteome</keyword>
<feature type="compositionally biased region" description="Low complexity" evidence="1">
    <location>
        <begin position="133"/>
        <end position="165"/>
    </location>
</feature>
<protein>
    <submittedName>
        <fullName evidence="4">Uncharacterized protein</fullName>
    </submittedName>
</protein>